<dbReference type="Pfam" id="PF09084">
    <property type="entry name" value="NMT1"/>
    <property type="match status" value="1"/>
</dbReference>
<dbReference type="SUPFAM" id="SSF53850">
    <property type="entry name" value="Periplasmic binding protein-like II"/>
    <property type="match status" value="1"/>
</dbReference>
<evidence type="ECO:0000256" key="1">
    <source>
        <dbReference type="SAM" id="SignalP"/>
    </source>
</evidence>
<gene>
    <name evidence="3" type="ORF">GCM10022212_00160</name>
</gene>
<keyword evidence="1" id="KW-0732">Signal</keyword>
<dbReference type="PANTHER" id="PTHR31528">
    <property type="entry name" value="4-AMINO-5-HYDROXYMETHYL-2-METHYLPYRIMIDINE PHOSPHATE SYNTHASE THI11-RELATED"/>
    <property type="match status" value="1"/>
</dbReference>
<dbReference type="PANTHER" id="PTHR31528:SF3">
    <property type="entry name" value="THIAMINE BIOSYNTHESIS PROTEIN HI_0357-RELATED"/>
    <property type="match status" value="1"/>
</dbReference>
<dbReference type="Proteomes" id="UP001501353">
    <property type="component" value="Unassembled WGS sequence"/>
</dbReference>
<feature type="domain" description="SsuA/THI5-like" evidence="2">
    <location>
        <begin position="41"/>
        <end position="244"/>
    </location>
</feature>
<dbReference type="Gene3D" id="3.40.190.10">
    <property type="entry name" value="Periplasmic binding protein-like II"/>
    <property type="match status" value="2"/>
</dbReference>
<dbReference type="InterPro" id="IPR015168">
    <property type="entry name" value="SsuA/THI5"/>
</dbReference>
<proteinExistence type="predicted"/>
<reference evidence="4" key="1">
    <citation type="journal article" date="2019" name="Int. J. Syst. Evol. Microbiol.">
        <title>The Global Catalogue of Microorganisms (GCM) 10K type strain sequencing project: providing services to taxonomists for standard genome sequencing and annotation.</title>
        <authorList>
            <consortium name="The Broad Institute Genomics Platform"/>
            <consortium name="The Broad Institute Genome Sequencing Center for Infectious Disease"/>
            <person name="Wu L."/>
            <person name="Ma J."/>
        </authorList>
    </citation>
    <scope>NUCLEOTIDE SEQUENCE [LARGE SCALE GENOMIC DNA]</scope>
    <source>
        <strain evidence="4">JCM 16673</strain>
    </source>
</reference>
<evidence type="ECO:0000313" key="4">
    <source>
        <dbReference type="Proteomes" id="UP001501353"/>
    </source>
</evidence>
<dbReference type="EMBL" id="BAAAZE010000001">
    <property type="protein sequence ID" value="GAA4011215.1"/>
    <property type="molecule type" value="Genomic_DNA"/>
</dbReference>
<sequence length="328" mass="36330">MQRKLTQQLTRLTCAIALVTLSTASLAQDKVTFLTSWYAQAEHGGFYQAVAAGIYKKHGLDVTIKMGGPQVNGMQLLTAGQADFIMGYDLQVLKSLEQGLPVTTVATSFQKDLQGLMTHENVNGLGDLKTKTILVSTSGRPTWWPWMKAKYGYAEAQARPYTFNLQPFFADPNTVQQAYPSSEPYQANKAGVKTKFFLFADEGYPPYGTTIVATTKLVAEKPDLVQRFVRASIEGWKAYLANPAAGNVLIKQDNPKMDDEQITFAIQRMKELKVFDGGDATKLGAGVMTDARWKQTYDFMVGAGLLKADTDWKKAYTTQFVKDLKVMP</sequence>
<feature type="chain" id="PRO_5045793789" evidence="1">
    <location>
        <begin position="28"/>
        <end position="328"/>
    </location>
</feature>
<dbReference type="RefSeq" id="WP_344761134.1">
    <property type="nucleotide sequence ID" value="NZ_BAAAZE010000001.1"/>
</dbReference>
<keyword evidence="4" id="KW-1185">Reference proteome</keyword>
<dbReference type="InterPro" id="IPR027939">
    <property type="entry name" value="NMT1/THI5"/>
</dbReference>
<accession>A0ABP7SGB1</accession>
<evidence type="ECO:0000313" key="3">
    <source>
        <dbReference type="EMBL" id="GAA4011215.1"/>
    </source>
</evidence>
<evidence type="ECO:0000259" key="2">
    <source>
        <dbReference type="Pfam" id="PF09084"/>
    </source>
</evidence>
<protein>
    <submittedName>
        <fullName evidence="3">ABC transporter substrate-binding protein</fullName>
    </submittedName>
</protein>
<organism evidence="3 4">
    <name type="scientific">Actimicrobium antarcticum</name>
    <dbReference type="NCBI Taxonomy" id="1051899"/>
    <lineage>
        <taxon>Bacteria</taxon>
        <taxon>Pseudomonadati</taxon>
        <taxon>Pseudomonadota</taxon>
        <taxon>Betaproteobacteria</taxon>
        <taxon>Burkholderiales</taxon>
        <taxon>Oxalobacteraceae</taxon>
        <taxon>Actimicrobium</taxon>
    </lineage>
</organism>
<comment type="caution">
    <text evidence="3">The sequence shown here is derived from an EMBL/GenBank/DDBJ whole genome shotgun (WGS) entry which is preliminary data.</text>
</comment>
<name>A0ABP7SGB1_9BURK</name>
<feature type="signal peptide" evidence="1">
    <location>
        <begin position="1"/>
        <end position="27"/>
    </location>
</feature>